<evidence type="ECO:0000313" key="3">
    <source>
        <dbReference type="Proteomes" id="UP000040453"/>
    </source>
</evidence>
<dbReference type="SUPFAM" id="SSF109854">
    <property type="entry name" value="DinB/YfiT-like putative metalloenzymes"/>
    <property type="match status" value="1"/>
</dbReference>
<gene>
    <name evidence="2" type="ORF">BN997_03145</name>
</gene>
<dbReference type="Pfam" id="PF12867">
    <property type="entry name" value="DinB_2"/>
    <property type="match status" value="1"/>
</dbReference>
<reference evidence="2 3" key="1">
    <citation type="submission" date="2014-11" db="EMBL/GenBank/DDBJ databases">
        <authorList>
            <person name="Urmite Genomes Urmite Genomes"/>
        </authorList>
    </citation>
    <scope>NUCLEOTIDE SEQUENCE [LARGE SCALE GENOMIC DNA]</scope>
    <source>
        <strain evidence="2 3">Oc5</strain>
    </source>
</reference>
<dbReference type="STRING" id="545501.BN997_03145"/>
<evidence type="ECO:0000313" key="2">
    <source>
        <dbReference type="EMBL" id="CEI83241.1"/>
    </source>
</evidence>
<dbReference type="Proteomes" id="UP000040453">
    <property type="component" value="Unassembled WGS sequence"/>
</dbReference>
<feature type="domain" description="DinB-like" evidence="1">
    <location>
        <begin position="11"/>
        <end position="142"/>
    </location>
</feature>
<accession>A0A0A1MWN9</accession>
<proteinExistence type="predicted"/>
<dbReference type="RefSeq" id="WP_042533531.1">
    <property type="nucleotide sequence ID" value="NZ_CDGG01000001.1"/>
</dbReference>
<dbReference type="InterPro" id="IPR024775">
    <property type="entry name" value="DinB-like"/>
</dbReference>
<sequence length="158" mass="18811">MNTNELITLNFEEVRRRSEKVWRAIPEELLQWRPDENAISCSEMIRHVLEGEFLYHQIILGRGSRALTNISNPFEDRVFTTVDDELELAKKYRNEFIKYIKTIHINDLENIEIDRSDVGYKRKLGDMLLRIAYHESVHTGQLLSYMRTMGVERPNIWD</sequence>
<name>A0A0A1MWN9_9BACI</name>
<keyword evidence="3" id="KW-1185">Reference proteome</keyword>
<protein>
    <submittedName>
        <fullName evidence="2">DinB superfamily protein</fullName>
    </submittedName>
</protein>
<dbReference type="OrthoDB" id="119432at2"/>
<dbReference type="Gene3D" id="1.20.120.450">
    <property type="entry name" value="dinb family like domain"/>
    <property type="match status" value="1"/>
</dbReference>
<dbReference type="EMBL" id="CDGG01000001">
    <property type="protein sequence ID" value="CEI83241.1"/>
    <property type="molecule type" value="Genomic_DNA"/>
</dbReference>
<dbReference type="InterPro" id="IPR034660">
    <property type="entry name" value="DinB/YfiT-like"/>
</dbReference>
<organism evidence="2 3">
    <name type="scientific">Oceanobacillus oncorhynchi</name>
    <dbReference type="NCBI Taxonomy" id="545501"/>
    <lineage>
        <taxon>Bacteria</taxon>
        <taxon>Bacillati</taxon>
        <taxon>Bacillota</taxon>
        <taxon>Bacilli</taxon>
        <taxon>Bacillales</taxon>
        <taxon>Bacillaceae</taxon>
        <taxon>Oceanobacillus</taxon>
    </lineage>
</organism>
<evidence type="ECO:0000259" key="1">
    <source>
        <dbReference type="Pfam" id="PF12867"/>
    </source>
</evidence>
<dbReference type="AlphaFoldDB" id="A0A0A1MWN9"/>